<gene>
    <name evidence="2" type="ORF">IPN75_00590</name>
</gene>
<dbReference type="Proteomes" id="UP000808146">
    <property type="component" value="Unassembled WGS sequence"/>
</dbReference>
<name>A0A9D7LN34_9RHOO</name>
<evidence type="ECO:0000313" key="2">
    <source>
        <dbReference type="EMBL" id="MBK8888960.1"/>
    </source>
</evidence>
<accession>A0A9D7LN34</accession>
<dbReference type="EMBL" id="JADKBR010000001">
    <property type="protein sequence ID" value="MBK8888960.1"/>
    <property type="molecule type" value="Genomic_DNA"/>
</dbReference>
<evidence type="ECO:0000256" key="1">
    <source>
        <dbReference type="SAM" id="Phobius"/>
    </source>
</evidence>
<keyword evidence="1" id="KW-0812">Transmembrane</keyword>
<protein>
    <submittedName>
        <fullName evidence="2">Uncharacterized protein</fullName>
    </submittedName>
</protein>
<sequence length="100" mass="10679">MEQTANTGGFIREFVPEKISFVSISERDVALAIDQLDHRPRKCLGLVTSREVFIKQLHLPGAPLYLRVEGAGGQALAAMIALVVASSAVVSVAGANPLFF</sequence>
<comment type="caution">
    <text evidence="2">The sequence shown here is derived from an EMBL/GenBank/DDBJ whole genome shotgun (WGS) entry which is preliminary data.</text>
</comment>
<keyword evidence="1" id="KW-1133">Transmembrane helix</keyword>
<organism evidence="2 3">
    <name type="scientific">Candidatus Dechloromonas phosphorivorans</name>
    <dbReference type="NCBI Taxonomy" id="2899244"/>
    <lineage>
        <taxon>Bacteria</taxon>
        <taxon>Pseudomonadati</taxon>
        <taxon>Pseudomonadota</taxon>
        <taxon>Betaproteobacteria</taxon>
        <taxon>Rhodocyclales</taxon>
        <taxon>Azonexaceae</taxon>
        <taxon>Dechloromonas</taxon>
    </lineage>
</organism>
<dbReference type="AlphaFoldDB" id="A0A9D7LN34"/>
<evidence type="ECO:0000313" key="3">
    <source>
        <dbReference type="Proteomes" id="UP000808146"/>
    </source>
</evidence>
<proteinExistence type="predicted"/>
<keyword evidence="1" id="KW-0472">Membrane</keyword>
<reference evidence="2" key="1">
    <citation type="submission" date="2020-10" db="EMBL/GenBank/DDBJ databases">
        <title>Connecting structure to function with the recovery of over 1000 high-quality activated sludge metagenome-assembled genomes encoding full-length rRNA genes using long-read sequencing.</title>
        <authorList>
            <person name="Singleton C.M."/>
            <person name="Petriglieri F."/>
            <person name="Kristensen J.M."/>
            <person name="Kirkegaard R.H."/>
            <person name="Michaelsen T.Y."/>
            <person name="Andersen M.H."/>
            <person name="Karst S.M."/>
            <person name="Dueholm M.S."/>
            <person name="Nielsen P.H."/>
            <person name="Albertsen M."/>
        </authorList>
    </citation>
    <scope>NUCLEOTIDE SEQUENCE</scope>
    <source>
        <strain evidence="2">OdNE_18-Q3-R46-58_BAT3C.305</strain>
    </source>
</reference>
<feature type="transmembrane region" description="Helical" evidence="1">
    <location>
        <begin position="75"/>
        <end position="95"/>
    </location>
</feature>